<evidence type="ECO:0000256" key="1">
    <source>
        <dbReference type="ARBA" id="ARBA00022729"/>
    </source>
</evidence>
<reference evidence="5" key="1">
    <citation type="submission" date="2016-10" db="EMBL/GenBank/DDBJ databases">
        <authorList>
            <person name="Varghese N."/>
            <person name="Submissions S."/>
        </authorList>
    </citation>
    <scope>NUCLEOTIDE SEQUENCE [LARGE SCALE GENOMIC DNA]</scope>
    <source>
        <strain evidence="5">CGMCC 4.3530</strain>
    </source>
</reference>
<evidence type="ECO:0000256" key="2">
    <source>
        <dbReference type="SAM" id="SignalP"/>
    </source>
</evidence>
<dbReference type="Gene3D" id="3.40.190.10">
    <property type="entry name" value="Periplasmic binding protein-like II"/>
    <property type="match status" value="2"/>
</dbReference>
<evidence type="ECO:0000313" key="5">
    <source>
        <dbReference type="Proteomes" id="UP000199529"/>
    </source>
</evidence>
<dbReference type="AlphaFoldDB" id="A0A1H3JT91"/>
<evidence type="ECO:0000313" key="4">
    <source>
        <dbReference type="EMBL" id="SDY42745.1"/>
    </source>
</evidence>
<dbReference type="PROSITE" id="PS51257">
    <property type="entry name" value="PROKAR_LIPOPROTEIN"/>
    <property type="match status" value="1"/>
</dbReference>
<keyword evidence="1 2" id="KW-0732">Signal</keyword>
<feature type="domain" description="Solute-binding protein family 3/N-terminal" evidence="3">
    <location>
        <begin position="63"/>
        <end position="291"/>
    </location>
</feature>
<dbReference type="CDD" id="cd01004">
    <property type="entry name" value="PBP2_MidA_like"/>
    <property type="match status" value="1"/>
</dbReference>
<keyword evidence="5" id="KW-1185">Reference proteome</keyword>
<dbReference type="OrthoDB" id="4633994at2"/>
<accession>A0A1H3JT91</accession>
<protein>
    <submittedName>
        <fullName evidence="4">Amino acid ABC transporter substrate-binding protein, PAAT family</fullName>
    </submittedName>
</protein>
<feature type="chain" id="PRO_5038988397" evidence="2">
    <location>
        <begin position="25"/>
        <end position="305"/>
    </location>
</feature>
<dbReference type="EMBL" id="FNOK01000026">
    <property type="protein sequence ID" value="SDY42745.1"/>
    <property type="molecule type" value="Genomic_DNA"/>
</dbReference>
<dbReference type="RefSeq" id="WP_093269804.1">
    <property type="nucleotide sequence ID" value="NZ_FNOK01000026.1"/>
</dbReference>
<evidence type="ECO:0000259" key="3">
    <source>
        <dbReference type="SMART" id="SM00062"/>
    </source>
</evidence>
<gene>
    <name evidence="4" type="ORF">SAMN05216215_102695</name>
</gene>
<dbReference type="InterPro" id="IPR001638">
    <property type="entry name" value="Solute-binding_3/MltF_N"/>
</dbReference>
<dbReference type="STRING" id="418495.SAMN05216215_102695"/>
<name>A0A1H3JT91_9PSEU</name>
<sequence>MLPRFRTIVVMLTAAGLLAGCAPGAIPTEAAPGLDATADVISAVPKDEAIAALLPPDVRQAGVLTFGSSLDGSPPGAFYLADNRTAVGVDIDVAEAVARVLGVRIDRQDAAFDTILPALGSGKFQVGTGNFGVTEERKKTVDFVTYLNDGQGLAVRQDSDLTPVTDVTQLCGHTIGTGAGTTFETTLNAHQHRCGELGRPAYQVLVFKEMSAQYSALQQGKVDVLMSTINGLRYTVSQQPNLRFLNEFRRLNVGFALPKNSPLAPALQPAVNKLIEDGTYERIVRKWGVEDSAISTSETNPPELR</sequence>
<dbReference type="Proteomes" id="UP000199529">
    <property type="component" value="Unassembled WGS sequence"/>
</dbReference>
<organism evidence="4 5">
    <name type="scientific">Saccharopolyspora shandongensis</name>
    <dbReference type="NCBI Taxonomy" id="418495"/>
    <lineage>
        <taxon>Bacteria</taxon>
        <taxon>Bacillati</taxon>
        <taxon>Actinomycetota</taxon>
        <taxon>Actinomycetes</taxon>
        <taxon>Pseudonocardiales</taxon>
        <taxon>Pseudonocardiaceae</taxon>
        <taxon>Saccharopolyspora</taxon>
    </lineage>
</organism>
<feature type="signal peptide" evidence="2">
    <location>
        <begin position="1"/>
        <end position="24"/>
    </location>
</feature>
<proteinExistence type="predicted"/>
<dbReference type="PANTHER" id="PTHR35936:SF17">
    <property type="entry name" value="ARGININE-BINDING EXTRACELLULAR PROTEIN ARTP"/>
    <property type="match status" value="1"/>
</dbReference>
<dbReference type="SUPFAM" id="SSF53850">
    <property type="entry name" value="Periplasmic binding protein-like II"/>
    <property type="match status" value="1"/>
</dbReference>
<dbReference type="PANTHER" id="PTHR35936">
    <property type="entry name" value="MEMBRANE-BOUND LYTIC MUREIN TRANSGLYCOSYLASE F"/>
    <property type="match status" value="1"/>
</dbReference>
<dbReference type="Pfam" id="PF00497">
    <property type="entry name" value="SBP_bac_3"/>
    <property type="match status" value="1"/>
</dbReference>
<dbReference type="SMART" id="SM00062">
    <property type="entry name" value="PBPb"/>
    <property type="match status" value="1"/>
</dbReference>